<dbReference type="PANTHER" id="PTHR10902">
    <property type="entry name" value="60S RIBOSOMAL PROTEIN L35A"/>
    <property type="match status" value="1"/>
</dbReference>
<evidence type="ECO:0008006" key="6">
    <source>
        <dbReference type="Google" id="ProtNLM"/>
    </source>
</evidence>
<reference evidence="4" key="1">
    <citation type="submission" date="2021-01" db="EMBL/GenBank/DDBJ databases">
        <title>Adiantum capillus-veneris genome.</title>
        <authorList>
            <person name="Fang Y."/>
            <person name="Liao Q."/>
        </authorList>
    </citation>
    <scope>NUCLEOTIDE SEQUENCE</scope>
    <source>
        <strain evidence="4">H3</strain>
        <tissue evidence="4">Leaf</tissue>
    </source>
</reference>
<dbReference type="HAMAP" id="MF_00573">
    <property type="entry name" value="Ribosomal_eL33"/>
    <property type="match status" value="1"/>
</dbReference>
<name>A0A9D4V0W7_ADICA</name>
<evidence type="ECO:0000256" key="2">
    <source>
        <dbReference type="ARBA" id="ARBA00022980"/>
    </source>
</evidence>
<dbReference type="GO" id="GO:0005840">
    <property type="term" value="C:ribosome"/>
    <property type="evidence" value="ECO:0007669"/>
    <property type="project" value="UniProtKB-KW"/>
</dbReference>
<proteinExistence type="inferred from homology"/>
<dbReference type="Gene3D" id="2.40.10.190">
    <property type="entry name" value="translation elongation factor selb, chain A, domain 4"/>
    <property type="match status" value="1"/>
</dbReference>
<evidence type="ECO:0000313" key="5">
    <source>
        <dbReference type="Proteomes" id="UP000886520"/>
    </source>
</evidence>
<accession>A0A9D4V0W7</accession>
<protein>
    <recommendedName>
        <fullName evidence="6">Ribosomal protein L35A</fullName>
    </recommendedName>
</protein>
<dbReference type="GO" id="GO:0006412">
    <property type="term" value="P:translation"/>
    <property type="evidence" value="ECO:0007669"/>
    <property type="project" value="InterPro"/>
</dbReference>
<comment type="caution">
    <text evidence="4">The sequence shown here is derived from an EMBL/GenBank/DDBJ whole genome shotgun (WGS) entry which is preliminary data.</text>
</comment>
<dbReference type="AlphaFoldDB" id="A0A9D4V0W7"/>
<keyword evidence="5" id="KW-1185">Reference proteome</keyword>
<evidence type="ECO:0000256" key="1">
    <source>
        <dbReference type="ARBA" id="ARBA00009269"/>
    </source>
</evidence>
<dbReference type="FunFam" id="2.40.10.190:FF:000001">
    <property type="entry name" value="60S ribosomal protein L35a"/>
    <property type="match status" value="1"/>
</dbReference>
<evidence type="ECO:0000256" key="3">
    <source>
        <dbReference type="ARBA" id="ARBA00023274"/>
    </source>
</evidence>
<dbReference type="SUPFAM" id="SSF50447">
    <property type="entry name" value="Translation proteins"/>
    <property type="match status" value="1"/>
</dbReference>
<organism evidence="4 5">
    <name type="scientific">Adiantum capillus-veneris</name>
    <name type="common">Maidenhair fern</name>
    <dbReference type="NCBI Taxonomy" id="13818"/>
    <lineage>
        <taxon>Eukaryota</taxon>
        <taxon>Viridiplantae</taxon>
        <taxon>Streptophyta</taxon>
        <taxon>Embryophyta</taxon>
        <taxon>Tracheophyta</taxon>
        <taxon>Polypodiopsida</taxon>
        <taxon>Polypodiidae</taxon>
        <taxon>Polypodiales</taxon>
        <taxon>Pteridineae</taxon>
        <taxon>Pteridaceae</taxon>
        <taxon>Vittarioideae</taxon>
        <taxon>Adiantum</taxon>
    </lineage>
</organism>
<dbReference type="OrthoDB" id="504467at2759"/>
<dbReference type="InterPro" id="IPR001780">
    <property type="entry name" value="Ribosomal_eL33"/>
</dbReference>
<evidence type="ECO:0000313" key="4">
    <source>
        <dbReference type="EMBL" id="KAI5077554.1"/>
    </source>
</evidence>
<dbReference type="Pfam" id="PF01247">
    <property type="entry name" value="Ribosomal_L35Ae"/>
    <property type="match status" value="1"/>
</dbReference>
<keyword evidence="2" id="KW-0689">Ribosomal protein</keyword>
<dbReference type="Proteomes" id="UP000886520">
    <property type="component" value="Chromosome 7"/>
</dbReference>
<dbReference type="GO" id="GO:1990904">
    <property type="term" value="C:ribonucleoprotein complex"/>
    <property type="evidence" value="ECO:0007669"/>
    <property type="project" value="UniProtKB-KW"/>
</dbReference>
<dbReference type="EMBL" id="JABFUD020000007">
    <property type="protein sequence ID" value="KAI5077554.1"/>
    <property type="molecule type" value="Genomic_DNA"/>
</dbReference>
<dbReference type="GO" id="GO:0003735">
    <property type="term" value="F:structural constituent of ribosome"/>
    <property type="evidence" value="ECO:0007669"/>
    <property type="project" value="InterPro"/>
</dbReference>
<keyword evidence="3" id="KW-0687">Ribonucleoprotein</keyword>
<dbReference type="InterPro" id="IPR038661">
    <property type="entry name" value="Ribosomal_eL33_sf"/>
</dbReference>
<comment type="similarity">
    <text evidence="1">Belongs to the eukaryotic ribosomal protein eL33 family.</text>
</comment>
<dbReference type="InterPro" id="IPR009000">
    <property type="entry name" value="Transl_B-barrel_sf"/>
</dbReference>
<gene>
    <name evidence="4" type="ORF">GOP47_0007378</name>
</gene>
<sequence length="112" mass="12809">MTERKGERVRLYVRGLILGYKRGKSNQCPSTSLLQIEGVNTTEEVNWYLGKRIVYVYCKAKTKKNGTLYRSIWGRVTKPHGNNGVVREKFRKNLPPSSLGGRVGVFMYPSQI</sequence>